<dbReference type="InterPro" id="IPR000792">
    <property type="entry name" value="Tscrpt_reg_LuxR_C"/>
</dbReference>
<evidence type="ECO:0000313" key="5">
    <source>
        <dbReference type="EMBL" id="ANI93199.1"/>
    </source>
</evidence>
<proteinExistence type="predicted"/>
<dbReference type="SUPFAM" id="SSF46894">
    <property type="entry name" value="C-terminal effector domain of the bipartite response regulators"/>
    <property type="match status" value="1"/>
</dbReference>
<evidence type="ECO:0000256" key="2">
    <source>
        <dbReference type="ARBA" id="ARBA00023125"/>
    </source>
</evidence>
<dbReference type="PANTHER" id="PTHR44688">
    <property type="entry name" value="DNA-BINDING TRANSCRIPTIONAL ACTIVATOR DEVR_DOSR"/>
    <property type="match status" value="1"/>
</dbReference>
<dbReference type="GO" id="GO:0006355">
    <property type="term" value="P:regulation of DNA-templated transcription"/>
    <property type="evidence" value="ECO:0007669"/>
    <property type="project" value="InterPro"/>
</dbReference>
<dbReference type="SUPFAM" id="SSF55781">
    <property type="entry name" value="GAF domain-like"/>
    <property type="match status" value="1"/>
</dbReference>
<accession>A0A173LNH4</accession>
<keyword evidence="6" id="KW-1185">Reference proteome</keyword>
<evidence type="ECO:0000256" key="3">
    <source>
        <dbReference type="ARBA" id="ARBA00023163"/>
    </source>
</evidence>
<dbReference type="InterPro" id="IPR029016">
    <property type="entry name" value="GAF-like_dom_sf"/>
</dbReference>
<dbReference type="PROSITE" id="PS00622">
    <property type="entry name" value="HTH_LUXR_1"/>
    <property type="match status" value="1"/>
</dbReference>
<dbReference type="GO" id="GO:0003677">
    <property type="term" value="F:DNA binding"/>
    <property type="evidence" value="ECO:0007669"/>
    <property type="project" value="UniProtKB-KW"/>
</dbReference>
<evidence type="ECO:0000256" key="1">
    <source>
        <dbReference type="ARBA" id="ARBA00023015"/>
    </source>
</evidence>
<dbReference type="InterPro" id="IPR003018">
    <property type="entry name" value="GAF"/>
</dbReference>
<dbReference type="PRINTS" id="PR00038">
    <property type="entry name" value="HTHLUXR"/>
</dbReference>
<keyword evidence="1" id="KW-0805">Transcription regulation</keyword>
<dbReference type="Pfam" id="PF00196">
    <property type="entry name" value="GerE"/>
    <property type="match status" value="1"/>
</dbReference>
<dbReference type="PANTHER" id="PTHR44688:SF16">
    <property type="entry name" value="DNA-BINDING TRANSCRIPTIONAL ACTIVATOR DEVR_DOSR"/>
    <property type="match status" value="1"/>
</dbReference>
<dbReference type="Proteomes" id="UP000186104">
    <property type="component" value="Chromosome"/>
</dbReference>
<dbReference type="Pfam" id="PF01590">
    <property type="entry name" value="GAF"/>
    <property type="match status" value="1"/>
</dbReference>
<dbReference type="OrthoDB" id="4069167at2"/>
<dbReference type="InterPro" id="IPR016032">
    <property type="entry name" value="Sig_transdc_resp-reg_C-effctor"/>
</dbReference>
<name>A0A173LNH4_9ACTN</name>
<reference evidence="5 6" key="1">
    <citation type="submission" date="2016-06" db="EMBL/GenBank/DDBJ databases">
        <title>Complete genome sequence of a saline-alkali tolerant type strain Dietzia timorensis ID05-A0528T.</title>
        <authorList>
            <person name="Wu X."/>
        </authorList>
    </citation>
    <scope>NUCLEOTIDE SEQUENCE [LARGE SCALE GENOMIC DNA]</scope>
    <source>
        <strain evidence="5 6">ID05-A0528</strain>
    </source>
</reference>
<dbReference type="AlphaFoldDB" id="A0A173LNH4"/>
<dbReference type="CDD" id="cd06170">
    <property type="entry name" value="LuxR_C_like"/>
    <property type="match status" value="1"/>
</dbReference>
<evidence type="ECO:0000313" key="6">
    <source>
        <dbReference type="Proteomes" id="UP000186104"/>
    </source>
</evidence>
<dbReference type="SMART" id="SM00421">
    <property type="entry name" value="HTH_LUXR"/>
    <property type="match status" value="1"/>
</dbReference>
<evidence type="ECO:0000259" key="4">
    <source>
        <dbReference type="PROSITE" id="PS50043"/>
    </source>
</evidence>
<dbReference type="Gene3D" id="3.30.450.40">
    <property type="match status" value="1"/>
</dbReference>
<organism evidence="5 6">
    <name type="scientific">Dietzia timorensis</name>
    <dbReference type="NCBI Taxonomy" id="499555"/>
    <lineage>
        <taxon>Bacteria</taxon>
        <taxon>Bacillati</taxon>
        <taxon>Actinomycetota</taxon>
        <taxon>Actinomycetes</taxon>
        <taxon>Mycobacteriales</taxon>
        <taxon>Dietziaceae</taxon>
        <taxon>Dietzia</taxon>
    </lineage>
</organism>
<gene>
    <name evidence="5" type="ORF">BJL86_2435</name>
</gene>
<sequence length="298" mass="32161">MSTQTHFRPSDSEALGAAFRELHKRSEFDVVFGGECVEGSVALDNVIGGRSQALREVEVESGRGLGGRVLKTRRPAEVRDYENCDAITTHYRHAVNREGLRTIIAMPVVVGGRVRAMLYGGLRAVSSLGDATHKVFAGAANSLAIEYRVRDDVDRRLSMAEVASAEVRHGLESTDRERLRLLHGELHAIAAELGDNDLGRRILAAGDSLVRVGMGQSAATCDAGAPPGMTSEGRKLLSPREIAVLSQVALGCSNAEVAVRLSLSPDTIKTYMRNISGKLETRSRMESVARARLLGYLP</sequence>
<dbReference type="STRING" id="499555.BJL86_2435"/>
<dbReference type="Gene3D" id="1.10.10.10">
    <property type="entry name" value="Winged helix-like DNA-binding domain superfamily/Winged helix DNA-binding domain"/>
    <property type="match status" value="1"/>
</dbReference>
<keyword evidence="3" id="KW-0804">Transcription</keyword>
<protein>
    <recommendedName>
        <fullName evidence="4">HTH luxR-type domain-containing protein</fullName>
    </recommendedName>
</protein>
<dbReference type="KEGG" id="dtm:BJL86_2435"/>
<keyword evidence="2" id="KW-0238">DNA-binding</keyword>
<dbReference type="RefSeq" id="WP_067472820.1">
    <property type="nucleotide sequence ID" value="NZ_CP015961.1"/>
</dbReference>
<dbReference type="PROSITE" id="PS50043">
    <property type="entry name" value="HTH_LUXR_2"/>
    <property type="match status" value="1"/>
</dbReference>
<dbReference type="EMBL" id="CP015961">
    <property type="protein sequence ID" value="ANI93199.1"/>
    <property type="molecule type" value="Genomic_DNA"/>
</dbReference>
<feature type="domain" description="HTH luxR-type" evidence="4">
    <location>
        <begin position="230"/>
        <end position="295"/>
    </location>
</feature>
<dbReference type="InterPro" id="IPR036388">
    <property type="entry name" value="WH-like_DNA-bd_sf"/>
</dbReference>